<evidence type="ECO:0000313" key="2">
    <source>
        <dbReference type="EMBL" id="DAE17318.1"/>
    </source>
</evidence>
<dbReference type="EMBL" id="BK015638">
    <property type="protein sequence ID" value="DAE17318.1"/>
    <property type="molecule type" value="Genomic_DNA"/>
</dbReference>
<accession>A0A8S5QDD9</accession>
<proteinExistence type="predicted"/>
<evidence type="ECO:0000256" key="1">
    <source>
        <dbReference type="SAM" id="Phobius"/>
    </source>
</evidence>
<protein>
    <submittedName>
        <fullName evidence="2">Uncharacterized protein</fullName>
    </submittedName>
</protein>
<feature type="transmembrane region" description="Helical" evidence="1">
    <location>
        <begin position="26"/>
        <end position="47"/>
    </location>
</feature>
<reference evidence="2" key="1">
    <citation type="journal article" date="2021" name="Proc. Natl. Acad. Sci. U.S.A.">
        <title>A Catalog of Tens of Thousands of Viruses from Human Metagenomes Reveals Hidden Associations with Chronic Diseases.</title>
        <authorList>
            <person name="Tisza M.J."/>
            <person name="Buck C.B."/>
        </authorList>
    </citation>
    <scope>NUCLEOTIDE SEQUENCE</scope>
    <source>
        <strain evidence="2">CtEIp38</strain>
    </source>
</reference>
<name>A0A8S5QDD9_9CAUD</name>
<sequence length="71" mass="7754">MSDSYATTSLLSAIRLAPPTSEAHRLLRLSFVVLYTILPSLALLTLYKSVNGSCKLRSRQSANSTLIIQNS</sequence>
<keyword evidence="1" id="KW-1133">Transmembrane helix</keyword>
<organism evidence="2">
    <name type="scientific">Siphoviridae sp. ctEIp38</name>
    <dbReference type="NCBI Taxonomy" id="2825394"/>
    <lineage>
        <taxon>Viruses</taxon>
        <taxon>Duplodnaviria</taxon>
        <taxon>Heunggongvirae</taxon>
        <taxon>Uroviricota</taxon>
        <taxon>Caudoviricetes</taxon>
    </lineage>
</organism>
<keyword evidence="1" id="KW-0472">Membrane</keyword>
<keyword evidence="1" id="KW-0812">Transmembrane</keyword>